<feature type="domain" description="Metallo-beta-lactamase" evidence="1">
    <location>
        <begin position="21"/>
        <end position="210"/>
    </location>
</feature>
<dbReference type="Pfam" id="PF00753">
    <property type="entry name" value="Lactamase_B"/>
    <property type="match status" value="1"/>
</dbReference>
<dbReference type="GeneID" id="24795592"/>
<sequence length="291" mass="32034">MEEVLPNVYLIDTLKYVEPGVISAYAVVHERAAIIDPGTAKGAEIILDEIDRSWNVEYICPTHIHIDHGGGAARLAKALDAKIIVHPRGVKHVVNPEKLWEASKAVLGEVAEIYGKPESIDESKVIAVEDEQEFDLGGERLKVFHAPGHAPHMLVYYLTNSKVLFPADAVGMCFGGVVFPLTPPPFDADAALKTLKRLKGLKVDYVAFTHYGVVEGDWPIAKSYEKVKSWLEIAKEVANANGTVEEFVGRLRKEDEDVEKLFNVLGSKPVALSFIYTSATGMLDAARRMIE</sequence>
<dbReference type="PANTHER" id="PTHR42951:SF4">
    <property type="entry name" value="ACYL-COENZYME A THIOESTERASE MBLAC2"/>
    <property type="match status" value="1"/>
</dbReference>
<dbReference type="EMBL" id="CP006577">
    <property type="protein sequence ID" value="AIG98848.1"/>
    <property type="molecule type" value="Genomic_DNA"/>
</dbReference>
<evidence type="ECO:0000313" key="2">
    <source>
        <dbReference type="EMBL" id="AIG98848.1"/>
    </source>
</evidence>
<dbReference type="InterPro" id="IPR037482">
    <property type="entry name" value="ST1585_MBL-fold"/>
</dbReference>
<dbReference type="SMART" id="SM00849">
    <property type="entry name" value="Lactamase_B"/>
    <property type="match status" value="1"/>
</dbReference>
<dbReference type="AlphaFoldDB" id="A0A075WMR6"/>
<reference evidence="2 3" key="1">
    <citation type="submission" date="2013-07" db="EMBL/GenBank/DDBJ databases">
        <title>Genome of Archaeoglobus fulgidus.</title>
        <authorList>
            <person name="Fiebig A."/>
            <person name="Birkeland N.-K."/>
        </authorList>
    </citation>
    <scope>NUCLEOTIDE SEQUENCE [LARGE SCALE GENOMIC DNA]</scope>
    <source>
        <strain evidence="2 3">DSM 8774</strain>
    </source>
</reference>
<dbReference type="RefSeq" id="WP_010879344.1">
    <property type="nucleotide sequence ID" value="NZ_CP006577.1"/>
</dbReference>
<dbReference type="PANTHER" id="PTHR42951">
    <property type="entry name" value="METALLO-BETA-LACTAMASE DOMAIN-CONTAINING"/>
    <property type="match status" value="1"/>
</dbReference>
<name>A0A075WMR6_ARCFL</name>
<dbReference type="InterPro" id="IPR050855">
    <property type="entry name" value="NDM-1-like"/>
</dbReference>
<protein>
    <submittedName>
        <fullName evidence="2">Zn-dependent hydrolase</fullName>
    </submittedName>
</protein>
<gene>
    <name evidence="2" type="ORF">AFULGI_00021040</name>
</gene>
<dbReference type="Gene3D" id="3.60.15.10">
    <property type="entry name" value="Ribonuclease Z/Hydroxyacylglutathione hydrolase-like"/>
    <property type="match status" value="1"/>
</dbReference>
<evidence type="ECO:0000313" key="3">
    <source>
        <dbReference type="Proteomes" id="UP000028501"/>
    </source>
</evidence>
<organism evidence="2 3">
    <name type="scientific">Archaeoglobus fulgidus DSM 8774</name>
    <dbReference type="NCBI Taxonomy" id="1344584"/>
    <lineage>
        <taxon>Archaea</taxon>
        <taxon>Methanobacteriati</taxon>
        <taxon>Methanobacteriota</taxon>
        <taxon>Archaeoglobi</taxon>
        <taxon>Archaeoglobales</taxon>
        <taxon>Archaeoglobaceae</taxon>
        <taxon>Archaeoglobus</taxon>
    </lineage>
</organism>
<dbReference type="Proteomes" id="UP000028501">
    <property type="component" value="Chromosome"/>
</dbReference>
<dbReference type="GO" id="GO:0016787">
    <property type="term" value="F:hydrolase activity"/>
    <property type="evidence" value="ECO:0007669"/>
    <property type="project" value="UniProtKB-KW"/>
</dbReference>
<dbReference type="CDD" id="cd07726">
    <property type="entry name" value="ST1585-like_MBL-fold"/>
    <property type="match status" value="1"/>
</dbReference>
<dbReference type="SUPFAM" id="SSF56281">
    <property type="entry name" value="Metallo-hydrolase/oxidoreductase"/>
    <property type="match status" value="1"/>
</dbReference>
<dbReference type="KEGG" id="afg:AFULGI_00021040"/>
<dbReference type="InterPro" id="IPR036866">
    <property type="entry name" value="RibonucZ/Hydroxyglut_hydro"/>
</dbReference>
<proteinExistence type="predicted"/>
<keyword evidence="2" id="KW-0378">Hydrolase</keyword>
<dbReference type="HOGENOM" id="CLU_061385_1_0_2"/>
<dbReference type="InterPro" id="IPR001279">
    <property type="entry name" value="Metallo-B-lactamas"/>
</dbReference>
<evidence type="ECO:0000259" key="1">
    <source>
        <dbReference type="SMART" id="SM00849"/>
    </source>
</evidence>
<accession>A0A075WMR6</accession>